<evidence type="ECO:0000313" key="2">
    <source>
        <dbReference type="Proteomes" id="UP001597480"/>
    </source>
</evidence>
<dbReference type="Proteomes" id="UP001597480">
    <property type="component" value="Unassembled WGS sequence"/>
</dbReference>
<protein>
    <submittedName>
        <fullName evidence="1">Uncharacterized protein</fullName>
    </submittedName>
</protein>
<comment type="caution">
    <text evidence="1">The sequence shown here is derived from an EMBL/GenBank/DDBJ whole genome shotgun (WGS) entry which is preliminary data.</text>
</comment>
<reference evidence="2" key="1">
    <citation type="journal article" date="2019" name="Int. J. Syst. Evol. Microbiol.">
        <title>The Global Catalogue of Microorganisms (GCM) 10K type strain sequencing project: providing services to taxonomists for standard genome sequencing and annotation.</title>
        <authorList>
            <consortium name="The Broad Institute Genomics Platform"/>
            <consortium name="The Broad Institute Genome Sequencing Center for Infectious Disease"/>
            <person name="Wu L."/>
            <person name="Ma J."/>
        </authorList>
    </citation>
    <scope>NUCLEOTIDE SEQUENCE [LARGE SCALE GENOMIC DNA]</scope>
    <source>
        <strain evidence="2">KCTC 42107</strain>
    </source>
</reference>
<dbReference type="EMBL" id="JBHUMD010000030">
    <property type="protein sequence ID" value="MFD2603648.1"/>
    <property type="molecule type" value="Genomic_DNA"/>
</dbReference>
<gene>
    <name evidence="1" type="ORF">ACFSR3_16410</name>
</gene>
<dbReference type="PROSITE" id="PS51257">
    <property type="entry name" value="PROKAR_LIPOPROTEIN"/>
    <property type="match status" value="1"/>
</dbReference>
<name>A0ABW5NXS5_9FLAO</name>
<keyword evidence="2" id="KW-1185">Reference proteome</keyword>
<accession>A0ABW5NXS5</accession>
<proteinExistence type="predicted"/>
<evidence type="ECO:0000313" key="1">
    <source>
        <dbReference type="EMBL" id="MFD2603648.1"/>
    </source>
</evidence>
<sequence length="132" mass="15129">MKRKIILSATTLLLSCIGYSQECAKFKNGTFKFTDPKSKEVCIITRKDNIQTERMEKSDETYDFEIVWIDDCTYTVTPTPATAQRKPDVTKPGVMTVKITKTKKDSYIQKVTIATDPKFSRLDEVFVAEEKK</sequence>
<dbReference type="RefSeq" id="WP_379822537.1">
    <property type="nucleotide sequence ID" value="NZ_JBHUMD010000030.1"/>
</dbReference>
<organism evidence="1 2">
    <name type="scientific">Flavobacterium suzhouense</name>
    <dbReference type="NCBI Taxonomy" id="1529638"/>
    <lineage>
        <taxon>Bacteria</taxon>
        <taxon>Pseudomonadati</taxon>
        <taxon>Bacteroidota</taxon>
        <taxon>Flavobacteriia</taxon>
        <taxon>Flavobacteriales</taxon>
        <taxon>Flavobacteriaceae</taxon>
        <taxon>Flavobacterium</taxon>
    </lineage>
</organism>